<dbReference type="Proteomes" id="UP000224974">
    <property type="component" value="Unassembled WGS sequence"/>
</dbReference>
<keyword evidence="5" id="KW-1185">Reference proteome</keyword>
<keyword evidence="2" id="KW-0732">Signal</keyword>
<evidence type="ECO:0000313" key="6">
    <source>
        <dbReference type="Proteomes" id="UP000373449"/>
    </source>
</evidence>
<evidence type="ECO:0000256" key="1">
    <source>
        <dbReference type="SAM" id="MobiDB-lite"/>
    </source>
</evidence>
<dbReference type="EMBL" id="PDDX01000001">
    <property type="protein sequence ID" value="PHI30507.1"/>
    <property type="molecule type" value="Genomic_DNA"/>
</dbReference>
<feature type="compositionally biased region" description="Polar residues" evidence="1">
    <location>
        <begin position="36"/>
        <end position="60"/>
    </location>
</feature>
<feature type="signal peptide" evidence="2">
    <location>
        <begin position="1"/>
        <end position="23"/>
    </location>
</feature>
<organism evidence="3 5">
    <name type="scientific">Budvicia aquatica</name>
    <dbReference type="NCBI Taxonomy" id="82979"/>
    <lineage>
        <taxon>Bacteria</taxon>
        <taxon>Pseudomonadati</taxon>
        <taxon>Pseudomonadota</taxon>
        <taxon>Gammaproteobacteria</taxon>
        <taxon>Enterobacterales</taxon>
        <taxon>Budviciaceae</taxon>
        <taxon>Budvicia</taxon>
    </lineage>
</organism>
<reference evidence="3" key="2">
    <citation type="submission" date="2017-09" db="EMBL/GenBank/DDBJ databases">
        <title>FDA dAtabase for Regulatory Grade micrObial Sequences (FDA-ARGOS): Supporting development and validation of Infectious Disease Dx tests.</title>
        <authorList>
            <person name="Minogue T."/>
            <person name="Wolcott M."/>
            <person name="Wasieloski L."/>
            <person name="Aguilar W."/>
            <person name="Moore D."/>
            <person name="Tallon L.J."/>
            <person name="Sadzewicz L."/>
            <person name="Ott S."/>
            <person name="Zhao X."/>
            <person name="Nagaraj S."/>
            <person name="Vavikolanu K."/>
            <person name="Aluvathingal J."/>
            <person name="Nadendla S."/>
            <person name="Sichtig H."/>
        </authorList>
    </citation>
    <scope>NUCLEOTIDE SEQUENCE</scope>
    <source>
        <strain evidence="3">FDAARGOS_387</strain>
    </source>
</reference>
<reference evidence="5" key="1">
    <citation type="submission" date="2017-09" db="EMBL/GenBank/DDBJ databases">
        <title>FDA dAtabase for Regulatory Grade micrObial Sequences (FDA-ARGOS): Supporting development and validation of Infectious Disease Dx tests.</title>
        <authorList>
            <person name="Minogue T."/>
            <person name="Wolcott M."/>
            <person name="Wasieloski L."/>
            <person name="Aguilar W."/>
            <person name="Moore D."/>
            <person name="Tallon L."/>
            <person name="Sadzewicz L."/>
            <person name="Ott S."/>
            <person name="Zhao X."/>
            <person name="Nagaraj S."/>
            <person name="Vavikolanu K."/>
            <person name="Aluvathingal J."/>
            <person name="Nadendla S."/>
            <person name="Sichtig H."/>
        </authorList>
    </citation>
    <scope>NUCLEOTIDE SEQUENCE [LARGE SCALE GENOMIC DNA]</scope>
    <source>
        <strain evidence="5">FDAARGOS_387</strain>
    </source>
</reference>
<feature type="chain" id="PRO_5036315814" description="Lipoprotein" evidence="2">
    <location>
        <begin position="24"/>
        <end position="128"/>
    </location>
</feature>
<gene>
    <name evidence="3" type="ORF">CRN84_14745</name>
    <name evidence="4" type="ORF">NCTC12282_04168</name>
</gene>
<dbReference type="AlphaFoldDB" id="A0A2C6DMR1"/>
<feature type="compositionally biased region" description="Polar residues" evidence="1">
    <location>
        <begin position="67"/>
        <end position="93"/>
    </location>
</feature>
<proteinExistence type="predicted"/>
<protein>
    <recommendedName>
        <fullName evidence="7">Lipoprotein</fullName>
    </recommendedName>
</protein>
<dbReference type="EMBL" id="CAADJA010000002">
    <property type="protein sequence ID" value="VFS49766.1"/>
    <property type="molecule type" value="Genomic_DNA"/>
</dbReference>
<dbReference type="Proteomes" id="UP000373449">
    <property type="component" value="Unassembled WGS sequence"/>
</dbReference>
<evidence type="ECO:0000313" key="4">
    <source>
        <dbReference type="EMBL" id="VFS49766.1"/>
    </source>
</evidence>
<reference evidence="4 6" key="3">
    <citation type="submission" date="2019-03" db="EMBL/GenBank/DDBJ databases">
        <authorList>
            <consortium name="Pathogen Informatics"/>
        </authorList>
    </citation>
    <scope>NUCLEOTIDE SEQUENCE [LARGE SCALE GENOMIC DNA]</scope>
    <source>
        <strain evidence="4 6">NCTC12282</strain>
    </source>
</reference>
<evidence type="ECO:0000313" key="5">
    <source>
        <dbReference type="Proteomes" id="UP000224974"/>
    </source>
</evidence>
<accession>A0A2C6DMR1</accession>
<feature type="compositionally biased region" description="Polar residues" evidence="1">
    <location>
        <begin position="100"/>
        <end position="118"/>
    </location>
</feature>
<evidence type="ECO:0000256" key="2">
    <source>
        <dbReference type="SAM" id="SignalP"/>
    </source>
</evidence>
<feature type="region of interest" description="Disordered" evidence="1">
    <location>
        <begin position="29"/>
        <end position="128"/>
    </location>
</feature>
<evidence type="ECO:0000313" key="3">
    <source>
        <dbReference type="EMBL" id="PHI30507.1"/>
    </source>
</evidence>
<dbReference type="RefSeq" id="WP_029092715.1">
    <property type="nucleotide sequence ID" value="NZ_CAADJA010000002.1"/>
</dbReference>
<evidence type="ECO:0008006" key="7">
    <source>
        <dbReference type="Google" id="ProtNLM"/>
    </source>
</evidence>
<name>A0A2C6DMR1_9GAMM</name>
<sequence length="128" mass="14432">MLTRNIIKLAIIATLCVHLSACAHIDDNRHGPMNHGYSSTTHISGYQSRPDSRSHYQQRNVARHEPSNQYNQQHQNKVGYSQPRANNNFNNKPVQPVKPNLSQKTSGKPPVINQNKSAYGSPRPTSRH</sequence>